<evidence type="ECO:0000256" key="5">
    <source>
        <dbReference type="ARBA" id="ARBA00022692"/>
    </source>
</evidence>
<evidence type="ECO:0000256" key="15">
    <source>
        <dbReference type="SAM" id="SignalP"/>
    </source>
</evidence>
<proteinExistence type="inferred from homology"/>
<accession>A0A1U7NV99</accession>
<feature type="site" description="Primary proton acceptor" evidence="11">
    <location>
        <position position="126"/>
    </location>
</feature>
<dbReference type="InterPro" id="IPR018229">
    <property type="entry name" value="Rhodopsin_retinal_BS"/>
</dbReference>
<evidence type="ECO:0000256" key="1">
    <source>
        <dbReference type="ARBA" id="ARBA00004141"/>
    </source>
</evidence>
<dbReference type="GO" id="GO:0007602">
    <property type="term" value="P:phototransduction"/>
    <property type="evidence" value="ECO:0007669"/>
    <property type="project" value="UniProtKB-KW"/>
</dbReference>
<evidence type="ECO:0000313" key="16">
    <source>
        <dbReference type="EMBL" id="OLV16852.1"/>
    </source>
</evidence>
<keyword evidence="7 14" id="KW-1133">Transmembrane helix</keyword>
<evidence type="ECO:0000256" key="13">
    <source>
        <dbReference type="SAM" id="MobiDB-lite"/>
    </source>
</evidence>
<evidence type="ECO:0000256" key="6">
    <source>
        <dbReference type="ARBA" id="ARBA00022925"/>
    </source>
</evidence>
<feature type="transmembrane region" description="Helical" evidence="14">
    <location>
        <begin position="255"/>
        <end position="276"/>
    </location>
</feature>
<dbReference type="SUPFAM" id="SSF81321">
    <property type="entry name" value="Family A G protein-coupled receptor-like"/>
    <property type="match status" value="1"/>
</dbReference>
<evidence type="ECO:0000256" key="14">
    <source>
        <dbReference type="SAM" id="Phobius"/>
    </source>
</evidence>
<sequence length="305" mass="33057">MRQRFTPLTWIIATLAVLLGTALAQSQNAPVEAAKLSLSSGQFGLVYQMFSITIAAMGAGFIFFVLAQQNLSPKYRPAMVVSALVVAIACYHYFRIFNSWNESYALTAGAYVATAVPFNDAYRYADWILTVPLLLVEAVAVLALATNVASGMIWRLALAAFVMIATGYPGEISGDTTTRLIWGTISTIPFIYIVYTLFVELGKSIDRQPPRVQVLTRNLRLLLFASWGFYPIAYLLPIFLGGGGLSASGVVGLQVGYSIADILAKVGFGTLIYFIALEKTAHDRSMGVTEDSTTPPATELPTRPV</sequence>
<dbReference type="PANTHER" id="PTHR28286:SF2">
    <property type="entry name" value="BACTERIORHODOPSIN _OPSIN, NOPA (EUROFUNG)"/>
    <property type="match status" value="1"/>
</dbReference>
<feature type="region of interest" description="Disordered" evidence="13">
    <location>
        <begin position="286"/>
        <end position="305"/>
    </location>
</feature>
<keyword evidence="5 14" id="KW-0812">Transmembrane</keyword>
<dbReference type="GO" id="GO:0010461">
    <property type="term" value="F:light-activated monoatomic ion channel activity"/>
    <property type="evidence" value="ECO:0007669"/>
    <property type="project" value="InterPro"/>
</dbReference>
<gene>
    <name evidence="16" type="ORF">BOO71_0010765</name>
</gene>
<dbReference type="GO" id="GO:0009881">
    <property type="term" value="F:photoreceptor activity"/>
    <property type="evidence" value="ECO:0007669"/>
    <property type="project" value="UniProtKB-KW"/>
</dbReference>
<evidence type="ECO:0000256" key="10">
    <source>
        <dbReference type="ARBA" id="ARBA00023170"/>
    </source>
</evidence>
<dbReference type="PANTHER" id="PTHR28286">
    <property type="match status" value="1"/>
</dbReference>
<feature type="signal peptide" evidence="15">
    <location>
        <begin position="1"/>
        <end position="24"/>
    </location>
</feature>
<feature type="site" description="Responsible for spectral tuning" evidence="11">
    <location>
        <position position="134"/>
    </location>
</feature>
<evidence type="ECO:0000256" key="11">
    <source>
        <dbReference type="PIRSR" id="PIRSR038142-1"/>
    </source>
</evidence>
<organism evidence="16 17">
    <name type="scientific">Deinococcus marmoris</name>
    <dbReference type="NCBI Taxonomy" id="249408"/>
    <lineage>
        <taxon>Bacteria</taxon>
        <taxon>Thermotogati</taxon>
        <taxon>Deinococcota</taxon>
        <taxon>Deinococci</taxon>
        <taxon>Deinococcales</taxon>
        <taxon>Deinococcaceae</taxon>
        <taxon>Deinococcus</taxon>
    </lineage>
</organism>
<feature type="site" description="Primary proton donor" evidence="11">
    <location>
        <position position="137"/>
    </location>
</feature>
<dbReference type="InterPro" id="IPR001425">
    <property type="entry name" value="Arc/bac/fun_rhodopsins"/>
</dbReference>
<protein>
    <submittedName>
        <fullName evidence="16">Proteorhodopsin</fullName>
    </submittedName>
</protein>
<dbReference type="GO" id="GO:0016020">
    <property type="term" value="C:membrane"/>
    <property type="evidence" value="ECO:0007669"/>
    <property type="project" value="UniProtKB-SubCell"/>
</dbReference>
<dbReference type="eggNOG" id="COG5524">
    <property type="taxonomic scope" value="Bacteria"/>
</dbReference>
<evidence type="ECO:0000313" key="17">
    <source>
        <dbReference type="Proteomes" id="UP000186607"/>
    </source>
</evidence>
<comment type="similarity">
    <text evidence="2">Belongs to the archaeal/bacterial/fungal opsin family.</text>
</comment>
<feature type="transmembrane region" description="Helical" evidence="14">
    <location>
        <begin position="48"/>
        <end position="66"/>
    </location>
</feature>
<dbReference type="CDD" id="cd15242">
    <property type="entry name" value="7tm_Proteorhodopsin"/>
    <property type="match status" value="1"/>
</dbReference>
<evidence type="ECO:0000256" key="8">
    <source>
        <dbReference type="ARBA" id="ARBA00022991"/>
    </source>
</evidence>
<dbReference type="STRING" id="249408.BOO71_0010765"/>
<feature type="transmembrane region" description="Helical" evidence="14">
    <location>
        <begin position="152"/>
        <end position="168"/>
    </location>
</feature>
<feature type="transmembrane region" description="Helical" evidence="14">
    <location>
        <begin position="78"/>
        <end position="94"/>
    </location>
</feature>
<feature type="modified residue" description="N6-(retinylidene)lysine" evidence="12">
    <location>
        <position position="265"/>
    </location>
</feature>
<comment type="caution">
    <text evidence="16">The sequence shown here is derived from an EMBL/GenBank/DDBJ whole genome shotgun (WGS) entry which is preliminary data.</text>
</comment>
<feature type="transmembrane region" description="Helical" evidence="14">
    <location>
        <begin position="180"/>
        <end position="201"/>
    </location>
</feature>
<feature type="transmembrane region" description="Helical" evidence="14">
    <location>
        <begin position="127"/>
        <end position="145"/>
    </location>
</feature>
<dbReference type="Proteomes" id="UP000186607">
    <property type="component" value="Unassembled WGS sequence"/>
</dbReference>
<dbReference type="RefSeq" id="WP_083653616.1">
    <property type="nucleotide sequence ID" value="NZ_MSTI01000126.1"/>
</dbReference>
<keyword evidence="4" id="KW-0716">Sensory transduction</keyword>
<evidence type="ECO:0000256" key="3">
    <source>
        <dbReference type="ARBA" id="ARBA00022543"/>
    </source>
</evidence>
<comment type="subcellular location">
    <subcellularLocation>
        <location evidence="1">Membrane</location>
        <topology evidence="1">Multi-pass membrane protein</topology>
    </subcellularLocation>
</comment>
<dbReference type="Gene3D" id="1.20.1070.10">
    <property type="entry name" value="Rhodopsin 7-helix transmembrane proteins"/>
    <property type="match status" value="1"/>
</dbReference>
<dbReference type="OrthoDB" id="9792271at2"/>
<keyword evidence="3" id="KW-0600">Photoreceptor protein</keyword>
<dbReference type="SMART" id="SM01021">
    <property type="entry name" value="Bac_rhodopsin"/>
    <property type="match status" value="1"/>
</dbReference>
<evidence type="ECO:0000256" key="2">
    <source>
        <dbReference type="ARBA" id="ARBA00008130"/>
    </source>
</evidence>
<evidence type="ECO:0000256" key="9">
    <source>
        <dbReference type="ARBA" id="ARBA00023136"/>
    </source>
</evidence>
<dbReference type="Pfam" id="PF01036">
    <property type="entry name" value="Bac_rhodopsin"/>
    <property type="match status" value="1"/>
</dbReference>
<dbReference type="AlphaFoldDB" id="A0A1U7NV99"/>
<dbReference type="PRINTS" id="PR00251">
    <property type="entry name" value="BACTRLOPSIN"/>
</dbReference>
<dbReference type="PIRSF" id="PIRSF038142">
    <property type="entry name" value="Rhodopsin_bac_prd"/>
    <property type="match status" value="1"/>
</dbReference>
<feature type="transmembrane region" description="Helical" evidence="14">
    <location>
        <begin position="221"/>
        <end position="243"/>
    </location>
</feature>
<keyword evidence="8 12" id="KW-0157">Chromophore</keyword>
<dbReference type="PROSITE" id="PS00950">
    <property type="entry name" value="BACTERIAL_OPSIN_1"/>
    <property type="match status" value="1"/>
</dbReference>
<name>A0A1U7NV99_9DEIO</name>
<reference evidence="16 17" key="1">
    <citation type="submission" date="2017-01" db="EMBL/GenBank/DDBJ databases">
        <title>Genome Analysis of Deinococcus marmoris KOPRI26562.</title>
        <authorList>
            <person name="Kim J.H."/>
            <person name="Oh H.-M."/>
        </authorList>
    </citation>
    <scope>NUCLEOTIDE SEQUENCE [LARGE SCALE GENOMIC DNA]</scope>
    <source>
        <strain evidence="16 17">KOPRI26562</strain>
    </source>
</reference>
<dbReference type="InterPro" id="IPR017402">
    <property type="entry name" value="Proteorhodopsin"/>
</dbReference>
<feature type="chain" id="PRO_5012120654" evidence="15">
    <location>
        <begin position="25"/>
        <end position="305"/>
    </location>
</feature>
<keyword evidence="10" id="KW-0675">Receptor</keyword>
<keyword evidence="6 12" id="KW-0681">Retinal protein</keyword>
<comment type="PTM">
    <text evidence="12">Contains one covalently linked retinal chromophore.</text>
</comment>
<keyword evidence="17" id="KW-1185">Reference proteome</keyword>
<evidence type="ECO:0000256" key="12">
    <source>
        <dbReference type="PIRSR" id="PIRSR038142-50"/>
    </source>
</evidence>
<evidence type="ECO:0000256" key="7">
    <source>
        <dbReference type="ARBA" id="ARBA00022989"/>
    </source>
</evidence>
<keyword evidence="15" id="KW-0732">Signal</keyword>
<keyword evidence="9 14" id="KW-0472">Membrane</keyword>
<evidence type="ECO:0000256" key="4">
    <source>
        <dbReference type="ARBA" id="ARBA00022606"/>
    </source>
</evidence>
<dbReference type="EMBL" id="MSTI01000126">
    <property type="protein sequence ID" value="OLV16852.1"/>
    <property type="molecule type" value="Genomic_DNA"/>
</dbReference>